<evidence type="ECO:0000313" key="1">
    <source>
        <dbReference type="EMBL" id="DBA11590.1"/>
    </source>
</evidence>
<accession>A0AA48P890</accession>
<proteinExistence type="predicted"/>
<reference evidence="1" key="2">
    <citation type="submission" date="2023-01" db="EMBL/GenBank/DDBJ databases">
        <authorList>
            <person name="Rosani U."/>
            <person name="Delmont T.O."/>
            <person name="Gaia M."/>
            <person name="Krupovic M."/>
        </authorList>
    </citation>
    <scope>NUCLEOTIDE SEQUENCE</scope>
    <source>
        <strain evidence="1">MalacoHV2/Med/2018 153</strain>
    </source>
</reference>
<organism evidence="1">
    <name type="scientific">Malaco herpesvirus 2</name>
    <dbReference type="NCBI Taxonomy" id="3031798"/>
    <lineage>
        <taxon>Viruses</taxon>
        <taxon>Duplodnaviria</taxon>
        <taxon>Heunggongvirae</taxon>
        <taxon>Peploviricota</taxon>
        <taxon>Herviviricetes</taxon>
        <taxon>Herpesvirales</taxon>
        <taxon>Malacoherpesviridae</taxon>
    </lineage>
</organism>
<name>A0AA48P890_9VIRU</name>
<protein>
    <submittedName>
        <fullName evidence="1">ORF50</fullName>
    </submittedName>
</protein>
<dbReference type="EMBL" id="BK063061">
    <property type="protein sequence ID" value="DBA11590.1"/>
    <property type="molecule type" value="Genomic_DNA"/>
</dbReference>
<reference evidence="1" key="1">
    <citation type="journal article" date="2023" name="Front. Mar. Sci.">
        <title>Tracing the invertebrate herpesviruses in the global sequence datasets.</title>
        <authorList>
            <person name="Rosani U."/>
            <person name="Gaia M."/>
            <person name="Delmont T.O."/>
            <person name="Krupovic M."/>
        </authorList>
    </citation>
    <scope>NUCLEOTIDE SEQUENCE</scope>
    <source>
        <strain evidence="1">MalacoHV2/Med/2018 153</strain>
    </source>
</reference>
<sequence>MYLESSITHQYNSLNKKSRNIFMYNEALVCLVGFEISDTIPVFEITNTISYSKLLSYNILRYIKTIFQPLCLVNDHVICSSLYDNMIKLDNFSVNHPQDLTKIAMYRIVKILGKRHAWDTELRDLINSLPLPISINLDLCTLCSSNIQPIFNSHMLRNMIRESHEYLYELSSIIVKYVKCPRLETGFPAYFHNISRKISTIWNINVDNYIRKDYILSPIISIKGFANPKSYIRCEITFDLFIRYIYVCAIVFLRHSVKHHSILFSKIDKNNDIYNLLTSYRLKYLFNHFNDVETCELLKRNFNHYEDIPDILSFFESFERRIIYRSSIWWERGLIFISELICNVSRCLKNRYYRDVTWCQKVCKDLFPSDIHDSMFNTYSTIRTHFIDQIVKGYIKLQH</sequence>